<accession>A0ABY6FYP5</accession>
<feature type="transmembrane region" description="Helical" evidence="1">
    <location>
        <begin position="12"/>
        <end position="28"/>
    </location>
</feature>
<keyword evidence="4" id="KW-1185">Reference proteome</keyword>
<feature type="domain" description="VanZ-like" evidence="2">
    <location>
        <begin position="44"/>
        <end position="120"/>
    </location>
</feature>
<sequence length="141" mass="15268">MSALRGLDLRPDRVVVLVVALVLNIGFYLPEAPSGVGGVSFPGIDKVFHLGVFALTVWAVGRVLAPERRFPMGWVAIAGVVHAVLIEVVQGALLPHRSMDGTDVLADSIGVVLGVLVWWVERRVSRSASRSRRRTRPASRP</sequence>
<dbReference type="PANTHER" id="PTHR28008:SF1">
    <property type="entry name" value="DOMAIN PROTEIN, PUTATIVE (AFU_ORTHOLOGUE AFUA_3G10980)-RELATED"/>
    <property type="match status" value="1"/>
</dbReference>
<dbReference type="PANTHER" id="PTHR28008">
    <property type="entry name" value="DOMAIN PROTEIN, PUTATIVE (AFU_ORTHOLOGUE AFUA_3G10980)-RELATED"/>
    <property type="match status" value="1"/>
</dbReference>
<feature type="transmembrane region" description="Helical" evidence="1">
    <location>
        <begin position="104"/>
        <end position="120"/>
    </location>
</feature>
<evidence type="ECO:0000313" key="3">
    <source>
        <dbReference type="EMBL" id="UYG15834.1"/>
    </source>
</evidence>
<gene>
    <name evidence="3" type="ORF">BRM3_09265</name>
</gene>
<evidence type="ECO:0000256" key="1">
    <source>
        <dbReference type="SAM" id="Phobius"/>
    </source>
</evidence>
<feature type="transmembrane region" description="Helical" evidence="1">
    <location>
        <begin position="72"/>
        <end position="92"/>
    </location>
</feature>
<feature type="transmembrane region" description="Helical" evidence="1">
    <location>
        <begin position="48"/>
        <end position="65"/>
    </location>
</feature>
<evidence type="ECO:0000259" key="2">
    <source>
        <dbReference type="Pfam" id="PF04892"/>
    </source>
</evidence>
<dbReference type="EMBL" id="CP107020">
    <property type="protein sequence ID" value="UYG15834.1"/>
    <property type="molecule type" value="Genomic_DNA"/>
</dbReference>
<organism evidence="3 4">
    <name type="scientific">Brachybacterium huguangmaarense</name>
    <dbReference type="NCBI Taxonomy" id="1652028"/>
    <lineage>
        <taxon>Bacteria</taxon>
        <taxon>Bacillati</taxon>
        <taxon>Actinomycetota</taxon>
        <taxon>Actinomycetes</taxon>
        <taxon>Micrococcales</taxon>
        <taxon>Dermabacteraceae</taxon>
        <taxon>Brachybacterium</taxon>
    </lineage>
</organism>
<dbReference type="RefSeq" id="WP_263593048.1">
    <property type="nucleotide sequence ID" value="NZ_CP107020.1"/>
</dbReference>
<dbReference type="InterPro" id="IPR006976">
    <property type="entry name" value="VanZ-like"/>
</dbReference>
<evidence type="ECO:0000313" key="4">
    <source>
        <dbReference type="Proteomes" id="UP001164305"/>
    </source>
</evidence>
<keyword evidence="1" id="KW-0812">Transmembrane</keyword>
<name>A0ABY6FYP5_9MICO</name>
<proteinExistence type="predicted"/>
<keyword evidence="1" id="KW-0472">Membrane</keyword>
<dbReference type="Pfam" id="PF04892">
    <property type="entry name" value="VanZ"/>
    <property type="match status" value="1"/>
</dbReference>
<dbReference type="Proteomes" id="UP001164305">
    <property type="component" value="Chromosome"/>
</dbReference>
<protein>
    <submittedName>
        <fullName evidence="3">VanZ family protein</fullName>
    </submittedName>
</protein>
<keyword evidence="1" id="KW-1133">Transmembrane helix</keyword>
<reference evidence="3" key="1">
    <citation type="submission" date="2022-10" db="EMBL/GenBank/DDBJ databases">
        <title>Whole-Genome Sequencing of Brachybacterium huguangmaarense BRM-3, Isolated from Betula schmidtii.</title>
        <authorList>
            <person name="Haam D."/>
        </authorList>
    </citation>
    <scope>NUCLEOTIDE SEQUENCE</scope>
    <source>
        <strain evidence="3">BRM-3</strain>
    </source>
</reference>